<organism evidence="2 3">
    <name type="scientific">Aquibium pacificus</name>
    <dbReference type="NCBI Taxonomy" id="3153579"/>
    <lineage>
        <taxon>Bacteria</taxon>
        <taxon>Pseudomonadati</taxon>
        <taxon>Pseudomonadota</taxon>
        <taxon>Alphaproteobacteria</taxon>
        <taxon>Hyphomicrobiales</taxon>
        <taxon>Phyllobacteriaceae</taxon>
        <taxon>Aquibium</taxon>
    </lineage>
</organism>
<keyword evidence="3" id="KW-1185">Reference proteome</keyword>
<gene>
    <name evidence="2" type="ORF">ABGN05_16100</name>
</gene>
<evidence type="ECO:0000313" key="2">
    <source>
        <dbReference type="EMBL" id="MEX0407189.1"/>
    </source>
</evidence>
<proteinExistence type="predicted"/>
<dbReference type="SUPFAM" id="SSF143100">
    <property type="entry name" value="TTHA1013/TTHA0281-like"/>
    <property type="match status" value="1"/>
</dbReference>
<reference evidence="2 3" key="1">
    <citation type="submission" date="2024-05" db="EMBL/GenBank/DDBJ databases">
        <authorList>
            <person name="Jiang F."/>
        </authorList>
    </citation>
    <scope>NUCLEOTIDE SEQUENCE [LARGE SCALE GENOMIC DNA]</scope>
    <source>
        <strain evidence="2 3">LZ166</strain>
    </source>
</reference>
<name>A0ABV3SK85_9HYPH</name>
<dbReference type="Gene3D" id="3.30.160.250">
    <property type="match status" value="1"/>
</dbReference>
<sequence length="93" mass="9703">MGSHYIALIHKAPDSGYGVSFPDLLGVTTVANTLDDALREASVALAFALEDWPGGAPRPRTLDALRDDPAFLDWSADAVVAAVSPDVPVNEAA</sequence>
<dbReference type="Pfam" id="PF15919">
    <property type="entry name" value="HicB_lk_antitox"/>
    <property type="match status" value="1"/>
</dbReference>
<protein>
    <submittedName>
        <fullName evidence="2">Type II toxin-antitoxin system HicB family antitoxin</fullName>
    </submittedName>
</protein>
<evidence type="ECO:0000313" key="3">
    <source>
        <dbReference type="Proteomes" id="UP001556692"/>
    </source>
</evidence>
<accession>A0ABV3SK85</accession>
<dbReference type="RefSeq" id="WP_367955056.1">
    <property type="nucleotide sequence ID" value="NZ_JBDPGJ010000003.1"/>
</dbReference>
<dbReference type="InterPro" id="IPR035069">
    <property type="entry name" value="TTHA1013/TTHA0281-like"/>
</dbReference>
<evidence type="ECO:0000259" key="1">
    <source>
        <dbReference type="Pfam" id="PF15919"/>
    </source>
</evidence>
<dbReference type="Proteomes" id="UP001556692">
    <property type="component" value="Unassembled WGS sequence"/>
</dbReference>
<dbReference type="EMBL" id="JBDPGJ010000003">
    <property type="protein sequence ID" value="MEX0407189.1"/>
    <property type="molecule type" value="Genomic_DNA"/>
</dbReference>
<dbReference type="InterPro" id="IPR031807">
    <property type="entry name" value="HicB-like"/>
</dbReference>
<feature type="domain" description="HicB-like antitoxin of toxin-antitoxin system" evidence="1">
    <location>
        <begin position="5"/>
        <end position="76"/>
    </location>
</feature>
<comment type="caution">
    <text evidence="2">The sequence shown here is derived from an EMBL/GenBank/DDBJ whole genome shotgun (WGS) entry which is preliminary data.</text>
</comment>